<sequence length="415" mass="45126">MIGAGEAAAKPLLLSSTPKENKIPKDSFHLAYIIFFILGAGFLLPWNAFITAVDYFTYLYPDASVDRVFAVVYMLVCLVILLIIIAFAHKSSSYARINAGLALFVVSLLTVPVLDLAYVKGRTGLYSGYYVTVAAVALSGIGDALVQGGVIGSAGELPERYMQATCAGTAASGVLVSVMRVITKAMYPQDAHGLRSSANLYFAVSIIFMAICLVCYNVAGKLPVIQYYNDLKMQAVNEERVEKSILGGSAWRSTVWEVVGRVKWFGFGIFLIYVVTLSIFPGYITEDVHSQILKDWYSIILISGYNVFDLVGKSLPAIYLLENAKIAVAATVGRLLFYPLFLGCLHGPKFFRTEIPVSILTCLLGLTNGYFTAVLMILAPKSVPLQHAETAGIVIVLFLIIGLAVGSIVSWFWVI</sequence>
<proteinExistence type="predicted"/>
<evidence type="ECO:0000313" key="2">
    <source>
        <dbReference type="Proteomes" id="UP001234297"/>
    </source>
</evidence>
<name>A0ACC2MVB7_PERAE</name>
<dbReference type="Proteomes" id="UP001234297">
    <property type="component" value="Chromosome 1"/>
</dbReference>
<dbReference type="EMBL" id="CM056809">
    <property type="protein sequence ID" value="KAJ8648872.1"/>
    <property type="molecule type" value="Genomic_DNA"/>
</dbReference>
<evidence type="ECO:0000313" key="1">
    <source>
        <dbReference type="EMBL" id="KAJ8648872.1"/>
    </source>
</evidence>
<gene>
    <name evidence="1" type="ORF">MRB53_001895</name>
</gene>
<comment type="caution">
    <text evidence="1">The sequence shown here is derived from an EMBL/GenBank/DDBJ whole genome shotgun (WGS) entry which is preliminary data.</text>
</comment>
<organism evidence="1 2">
    <name type="scientific">Persea americana</name>
    <name type="common">Avocado</name>
    <dbReference type="NCBI Taxonomy" id="3435"/>
    <lineage>
        <taxon>Eukaryota</taxon>
        <taxon>Viridiplantae</taxon>
        <taxon>Streptophyta</taxon>
        <taxon>Embryophyta</taxon>
        <taxon>Tracheophyta</taxon>
        <taxon>Spermatophyta</taxon>
        <taxon>Magnoliopsida</taxon>
        <taxon>Magnoliidae</taxon>
        <taxon>Laurales</taxon>
        <taxon>Lauraceae</taxon>
        <taxon>Persea</taxon>
    </lineage>
</organism>
<reference evidence="1 2" key="1">
    <citation type="journal article" date="2022" name="Hortic Res">
        <title>A haplotype resolved chromosomal level avocado genome allows analysis of novel avocado genes.</title>
        <authorList>
            <person name="Nath O."/>
            <person name="Fletcher S.J."/>
            <person name="Hayward A."/>
            <person name="Shaw L.M."/>
            <person name="Masouleh A.K."/>
            <person name="Furtado A."/>
            <person name="Henry R.J."/>
            <person name="Mitter N."/>
        </authorList>
    </citation>
    <scope>NUCLEOTIDE SEQUENCE [LARGE SCALE GENOMIC DNA]</scope>
    <source>
        <strain evidence="2">cv. Hass</strain>
    </source>
</reference>
<keyword evidence="2" id="KW-1185">Reference proteome</keyword>
<protein>
    <submittedName>
        <fullName evidence="1">Uncharacterized protein</fullName>
    </submittedName>
</protein>
<accession>A0ACC2MVB7</accession>